<feature type="transmembrane region" description="Helical" evidence="13">
    <location>
        <begin position="430"/>
        <end position="451"/>
    </location>
</feature>
<accession>A0A484FNH7</accession>
<evidence type="ECO:0000313" key="17">
    <source>
        <dbReference type="Proteomes" id="UP000014480"/>
    </source>
</evidence>
<dbReference type="CDD" id="cd00067">
    <property type="entry name" value="GAL4"/>
    <property type="match status" value="1"/>
</dbReference>
<feature type="transmembrane region" description="Helical" evidence="13">
    <location>
        <begin position="194"/>
        <end position="214"/>
    </location>
</feature>
<reference evidence="17" key="1">
    <citation type="journal article" date="2013" name="New Phytol.">
        <title>Comparative genomic and transcriptomic analyses reveal the hemibiotrophic stage shift of Colletotrichum fungi.</title>
        <authorList>
            <person name="Gan P."/>
            <person name="Ikeda K."/>
            <person name="Irieda H."/>
            <person name="Narusaka M."/>
            <person name="O'Connell R.J."/>
            <person name="Narusaka Y."/>
            <person name="Takano Y."/>
            <person name="Kubo Y."/>
            <person name="Shirasu K."/>
        </authorList>
    </citation>
    <scope>NUCLEOTIDE SEQUENCE [LARGE SCALE GENOMIC DNA]</scope>
    <source>
        <strain evidence="17">104-T / ATCC 96160 / CBS 514.97 / LARS 414 / MAFF 240422</strain>
    </source>
</reference>
<dbReference type="InterPro" id="IPR001138">
    <property type="entry name" value="Zn2Cys6_DnaBD"/>
</dbReference>
<keyword evidence="6 13" id="KW-1133">Transmembrane helix</keyword>
<comment type="subcellular location">
    <subcellularLocation>
        <location evidence="2">Membrane</location>
        <topology evidence="2">Multi-pass membrane protein</topology>
    </subcellularLocation>
    <subcellularLocation>
        <location evidence="1">Nucleus</location>
    </subcellularLocation>
</comment>
<feature type="transmembrane region" description="Helical" evidence="13">
    <location>
        <begin position="335"/>
        <end position="356"/>
    </location>
</feature>
<dbReference type="FunFam" id="1.20.1250.20:FF:000034">
    <property type="entry name" value="MFS general substrate transporter"/>
    <property type="match status" value="1"/>
</dbReference>
<feature type="transmembrane region" description="Helical" evidence="13">
    <location>
        <begin position="100"/>
        <end position="120"/>
    </location>
</feature>
<feature type="transmembrane region" description="Helical" evidence="13">
    <location>
        <begin position="226"/>
        <end position="249"/>
    </location>
</feature>
<evidence type="ECO:0000259" key="14">
    <source>
        <dbReference type="PROSITE" id="PS50048"/>
    </source>
</evidence>
<feature type="region of interest" description="Disordered" evidence="12">
    <location>
        <begin position="542"/>
        <end position="609"/>
    </location>
</feature>
<evidence type="ECO:0000313" key="16">
    <source>
        <dbReference type="EMBL" id="TDZ19979.1"/>
    </source>
</evidence>
<keyword evidence="17" id="KW-1185">Reference proteome</keyword>
<evidence type="ECO:0000256" key="6">
    <source>
        <dbReference type="ARBA" id="ARBA00022989"/>
    </source>
</evidence>
<evidence type="ECO:0000256" key="2">
    <source>
        <dbReference type="ARBA" id="ARBA00004141"/>
    </source>
</evidence>
<gene>
    <name evidence="16" type="ORF">Cob_v007225</name>
</gene>
<dbReference type="GO" id="GO:0008270">
    <property type="term" value="F:zinc ion binding"/>
    <property type="evidence" value="ECO:0007669"/>
    <property type="project" value="InterPro"/>
</dbReference>
<feature type="region of interest" description="Disordered" evidence="12">
    <location>
        <begin position="1225"/>
        <end position="1265"/>
    </location>
</feature>
<sequence>MSATDKPEISFVDDRETDNMDAEKGPVVRTIDNMRVLGLTDDDAEFYANFTPEQRKRTTRKVDIRLVPMLAVLYLISHLDRANIGNAKIEGLAEDLKLDGVQWNIALSLFFVPYILLEVPSNVLLKKFKRPSVYLGTLVTIWGVIMTLHGVVKNFAGLLVVRLLLGVFEAGFYPGAVFLCTFWYMPQQLAARIAWFYCTSALSGAFSGLLAAAIAQMDGVGGYEGWRWIFILEGIFTVMLGVATFFLLIDSPALSSKWLTGDEIRFLELQRFIKQGGRFKDEEKEEKFKWADMKAVVTNWRLYLQAYALLATSACSYGTKFTLPTITKAMGFNNTVAQVMTVPAYVAGAGSAIFFARLSDRFYWRMPFVAIPMGLIAIGYAVIISLKGDLEGNVAAAMVGVIITTMGIYPIQPAGSSWAANNLAPASRRAIGVAFNICVGNIGGIIGSYMYLDSEKPKYSTGFGLSLAFGGSGLIVALLLELSYKWGNAKREKISEAEVRAKYTEEELITMGDKSPLFRHVRGPRIRPLPCVPPVSMDVSEFRRPLPGPGSPAPPADVSSAASVSSPRRPSVGDTRKRSFSSVDQQSPLSDEQQQHLTGASAVAAANRRKSQKVSRACDFCKQRKAKCSVTIPCDKCTRKGLTCVYDAKYSRGRPPTPPPSSSAAWPSGSTSTSLGPPSGSEEPPAMYQTTEGEEQTASVPAPSLSSQRGQVRDSQGPASRASPELGMAEIQGQVFDPTSGVTFLHRAWKRLSRHDSNIVPDEVNASTEGQPLMLAGDKPLPTITDEEVANISLPDSKELQDLLALYFDVCIATYRVLHRPSVEAWLRIMVNNLQQTKPIWTEIGRGKTSIVLTALAVATAHTEKSKGFHSSEDETLSLARSDRLFCVALQLTERETGLPRLESAQSRLIQVLYLLTTSRMNRAWYTFGNALQIISALGMHRKAAKKRHLAPGSPDYIQAQCRIRTFWTAYVLDKYLGVIFGRPRHYHDDDIDQDYPDRIDDEDMTAHGPMERFEEHSDCHIDALICHVKIAQIIGNTSREVYSIKAISEQERVAAAHRFSKEIHKWRASLPPHLGSIRPSMLIPSFRRQATVLKLAYSHAIMHANRLFLLGNYSSGSETQIMECMGAARTVLETVDGMAAEGPIFHAFWWTQYVTFCALLVTYVWDIQQKRRGILLEGDGEAKHAKLMELAARCQTHLAHATASNSPSRKYAIILEEFRTEGLGQMSRKSNTSSSQTTRATTTSRPTAAPSETQQQQQPPYQAHGNAAVAMSGGYDFTPAAYADGSGTVDLLDQASAGFLGPNLLDEWQTTDWLDLDSSSFGPYLDVDANPYAWMPDIGG</sequence>
<dbReference type="Gene3D" id="4.10.240.10">
    <property type="entry name" value="Zn(2)-C6 fungal-type DNA-binding domain"/>
    <property type="match status" value="1"/>
</dbReference>
<dbReference type="PROSITE" id="PS50048">
    <property type="entry name" value="ZN2_CY6_FUNGAL_2"/>
    <property type="match status" value="1"/>
</dbReference>
<dbReference type="SUPFAM" id="SSF103473">
    <property type="entry name" value="MFS general substrate transporter"/>
    <property type="match status" value="1"/>
</dbReference>
<dbReference type="PANTHER" id="PTHR47540">
    <property type="entry name" value="THIAMINE REPRESSIBLE GENES REGULATORY PROTEIN THI5"/>
    <property type="match status" value="1"/>
</dbReference>
<dbReference type="Gene3D" id="1.20.1250.20">
    <property type="entry name" value="MFS general substrate transporter like domains"/>
    <property type="match status" value="2"/>
</dbReference>
<dbReference type="InterPro" id="IPR051711">
    <property type="entry name" value="Stress_Response_Reg"/>
</dbReference>
<dbReference type="InterPro" id="IPR007219">
    <property type="entry name" value="XnlR_reg_dom"/>
</dbReference>
<feature type="compositionally biased region" description="Pro residues" evidence="12">
    <location>
        <begin position="546"/>
        <end position="555"/>
    </location>
</feature>
<evidence type="ECO:0000256" key="12">
    <source>
        <dbReference type="SAM" id="MobiDB-lite"/>
    </source>
</evidence>
<dbReference type="PANTHER" id="PTHR47540:SF2">
    <property type="entry name" value="ZN(II)2CYS6 TRANSCRIPTION FACTOR (EUROFUNG)"/>
    <property type="match status" value="1"/>
</dbReference>
<dbReference type="SMART" id="SM00066">
    <property type="entry name" value="GAL4"/>
    <property type="match status" value="1"/>
</dbReference>
<proteinExistence type="predicted"/>
<keyword evidence="3" id="KW-0813">Transport</keyword>
<dbReference type="GO" id="GO:0005634">
    <property type="term" value="C:nucleus"/>
    <property type="evidence" value="ECO:0007669"/>
    <property type="project" value="UniProtKB-SubCell"/>
</dbReference>
<keyword evidence="7" id="KW-0805">Transcription regulation</keyword>
<dbReference type="InterPro" id="IPR036259">
    <property type="entry name" value="MFS_trans_sf"/>
</dbReference>
<feature type="compositionally biased region" description="Low complexity" evidence="12">
    <location>
        <begin position="662"/>
        <end position="685"/>
    </location>
</feature>
<dbReference type="Pfam" id="PF04082">
    <property type="entry name" value="Fungal_trans"/>
    <property type="match status" value="1"/>
</dbReference>
<dbReference type="GO" id="GO:0022857">
    <property type="term" value="F:transmembrane transporter activity"/>
    <property type="evidence" value="ECO:0007669"/>
    <property type="project" value="InterPro"/>
</dbReference>
<dbReference type="GO" id="GO:0006351">
    <property type="term" value="P:DNA-templated transcription"/>
    <property type="evidence" value="ECO:0007669"/>
    <property type="project" value="InterPro"/>
</dbReference>
<dbReference type="GO" id="GO:0045944">
    <property type="term" value="P:positive regulation of transcription by RNA polymerase II"/>
    <property type="evidence" value="ECO:0007669"/>
    <property type="project" value="TreeGrafter"/>
</dbReference>
<dbReference type="GO" id="GO:0043565">
    <property type="term" value="F:sequence-specific DNA binding"/>
    <property type="evidence" value="ECO:0007669"/>
    <property type="project" value="TreeGrafter"/>
</dbReference>
<dbReference type="Pfam" id="PF07690">
    <property type="entry name" value="MFS_1"/>
    <property type="match status" value="1"/>
</dbReference>
<dbReference type="Pfam" id="PF00172">
    <property type="entry name" value="Zn_clus"/>
    <property type="match status" value="1"/>
</dbReference>
<evidence type="ECO:0000256" key="11">
    <source>
        <dbReference type="ARBA" id="ARBA00023242"/>
    </source>
</evidence>
<feature type="compositionally biased region" description="Low complexity" evidence="12">
    <location>
        <begin position="556"/>
        <end position="573"/>
    </location>
</feature>
<dbReference type="EMBL" id="AMCV02000018">
    <property type="protein sequence ID" value="TDZ19979.1"/>
    <property type="molecule type" value="Genomic_DNA"/>
</dbReference>
<dbReference type="Proteomes" id="UP000014480">
    <property type="component" value="Unassembled WGS sequence"/>
</dbReference>
<comment type="caution">
    <text evidence="16">The sequence shown here is derived from an EMBL/GenBank/DDBJ whole genome shotgun (WGS) entry which is preliminary data.</text>
</comment>
<dbReference type="SMART" id="SM00906">
    <property type="entry name" value="Fungal_trans"/>
    <property type="match status" value="1"/>
</dbReference>
<feature type="transmembrane region" description="Helical" evidence="13">
    <location>
        <begin position="368"/>
        <end position="386"/>
    </location>
</feature>
<feature type="transmembrane region" description="Helical" evidence="13">
    <location>
        <begin position="132"/>
        <end position="152"/>
    </location>
</feature>
<feature type="transmembrane region" description="Helical" evidence="13">
    <location>
        <begin position="158"/>
        <end position="182"/>
    </location>
</feature>
<evidence type="ECO:0000259" key="15">
    <source>
        <dbReference type="PROSITE" id="PS50850"/>
    </source>
</evidence>
<dbReference type="SUPFAM" id="SSF57701">
    <property type="entry name" value="Zn2/Cys6 DNA-binding domain"/>
    <property type="match status" value="1"/>
</dbReference>
<dbReference type="GO" id="GO:0016020">
    <property type="term" value="C:membrane"/>
    <property type="evidence" value="ECO:0007669"/>
    <property type="project" value="UniProtKB-SubCell"/>
</dbReference>
<organism evidence="16 17">
    <name type="scientific">Colletotrichum orbiculare (strain 104-T / ATCC 96160 / CBS 514.97 / LARS 414 / MAFF 240422)</name>
    <name type="common">Cucumber anthracnose fungus</name>
    <name type="synonym">Colletotrichum lagenarium</name>
    <dbReference type="NCBI Taxonomy" id="1213857"/>
    <lineage>
        <taxon>Eukaryota</taxon>
        <taxon>Fungi</taxon>
        <taxon>Dikarya</taxon>
        <taxon>Ascomycota</taxon>
        <taxon>Pezizomycotina</taxon>
        <taxon>Sordariomycetes</taxon>
        <taxon>Hypocreomycetidae</taxon>
        <taxon>Glomerellales</taxon>
        <taxon>Glomerellaceae</taxon>
        <taxon>Colletotrichum</taxon>
        <taxon>Colletotrichum orbiculare species complex</taxon>
    </lineage>
</organism>
<feature type="transmembrane region" description="Helical" evidence="13">
    <location>
        <begin position="62"/>
        <end position="80"/>
    </location>
</feature>
<feature type="region of interest" description="Disordered" evidence="12">
    <location>
        <begin position="649"/>
        <end position="723"/>
    </location>
</feature>
<name>A0A484FNH7_COLOR</name>
<dbReference type="InterPro" id="IPR011701">
    <property type="entry name" value="MFS"/>
</dbReference>
<dbReference type="FunFam" id="1.20.1250.20:FF:000013">
    <property type="entry name" value="MFS general substrate transporter"/>
    <property type="match status" value="1"/>
</dbReference>
<feature type="compositionally biased region" description="Low complexity" evidence="12">
    <location>
        <begin position="1233"/>
        <end position="1263"/>
    </location>
</feature>
<evidence type="ECO:0000256" key="9">
    <source>
        <dbReference type="ARBA" id="ARBA00023136"/>
    </source>
</evidence>
<keyword evidence="9 13" id="KW-0472">Membrane</keyword>
<protein>
    <submittedName>
        <fullName evidence="16">Transporter</fullName>
    </submittedName>
</protein>
<dbReference type="GO" id="GO:0000981">
    <property type="term" value="F:DNA-binding transcription factor activity, RNA polymerase II-specific"/>
    <property type="evidence" value="ECO:0007669"/>
    <property type="project" value="InterPro"/>
</dbReference>
<feature type="domain" description="Zn(2)-C6 fungal-type" evidence="14">
    <location>
        <begin position="617"/>
        <end position="646"/>
    </location>
</feature>
<dbReference type="InterPro" id="IPR020846">
    <property type="entry name" value="MFS_dom"/>
</dbReference>
<feature type="domain" description="Major facilitator superfamily (MFS) profile" evidence="15">
    <location>
        <begin position="66"/>
        <end position="485"/>
    </location>
</feature>
<evidence type="ECO:0000256" key="8">
    <source>
        <dbReference type="ARBA" id="ARBA00023125"/>
    </source>
</evidence>
<keyword evidence="11" id="KW-0539">Nucleus</keyword>
<feature type="transmembrane region" description="Helical" evidence="13">
    <location>
        <begin position="463"/>
        <end position="484"/>
    </location>
</feature>
<keyword evidence="10" id="KW-0804">Transcription</keyword>
<feature type="transmembrane region" description="Helical" evidence="13">
    <location>
        <begin position="392"/>
        <end position="409"/>
    </location>
</feature>
<feature type="compositionally biased region" description="Polar residues" evidence="12">
    <location>
        <begin position="580"/>
        <end position="598"/>
    </location>
</feature>
<dbReference type="InterPro" id="IPR036864">
    <property type="entry name" value="Zn2-C6_fun-type_DNA-bd_sf"/>
</dbReference>
<reference evidence="17" key="2">
    <citation type="journal article" date="2019" name="Mol. Plant Microbe Interact.">
        <title>Genome sequence resources for four phytopathogenic fungi from the Colletotrichum orbiculare species complex.</title>
        <authorList>
            <person name="Gan P."/>
            <person name="Tsushima A."/>
            <person name="Narusaka M."/>
            <person name="Narusaka Y."/>
            <person name="Takano Y."/>
            <person name="Kubo Y."/>
            <person name="Shirasu K."/>
        </authorList>
    </citation>
    <scope>GENOME REANNOTATION</scope>
    <source>
        <strain evidence="17">104-T / ATCC 96160 / CBS 514.97 / LARS 414 / MAFF 240422</strain>
    </source>
</reference>
<evidence type="ECO:0000256" key="1">
    <source>
        <dbReference type="ARBA" id="ARBA00004123"/>
    </source>
</evidence>
<feature type="compositionally biased region" description="Polar residues" evidence="12">
    <location>
        <begin position="688"/>
        <end position="718"/>
    </location>
</feature>
<evidence type="ECO:0000256" key="4">
    <source>
        <dbReference type="ARBA" id="ARBA00022692"/>
    </source>
</evidence>
<dbReference type="CDD" id="cd12148">
    <property type="entry name" value="fungal_TF_MHR"/>
    <property type="match status" value="1"/>
</dbReference>
<evidence type="ECO:0000256" key="5">
    <source>
        <dbReference type="ARBA" id="ARBA00022723"/>
    </source>
</evidence>
<evidence type="ECO:0000256" key="13">
    <source>
        <dbReference type="SAM" id="Phobius"/>
    </source>
</evidence>
<dbReference type="PROSITE" id="PS50850">
    <property type="entry name" value="MFS"/>
    <property type="match status" value="1"/>
</dbReference>
<dbReference type="PROSITE" id="PS00463">
    <property type="entry name" value="ZN2_CY6_FUNGAL_1"/>
    <property type="match status" value="1"/>
</dbReference>
<evidence type="ECO:0000256" key="10">
    <source>
        <dbReference type="ARBA" id="ARBA00023163"/>
    </source>
</evidence>
<keyword evidence="4 13" id="KW-0812">Transmembrane</keyword>
<evidence type="ECO:0000256" key="3">
    <source>
        <dbReference type="ARBA" id="ARBA00022448"/>
    </source>
</evidence>
<dbReference type="OrthoDB" id="3037908at2759"/>
<keyword evidence="8" id="KW-0238">DNA-binding</keyword>
<keyword evidence="5" id="KW-0479">Metal-binding</keyword>
<evidence type="ECO:0000256" key="7">
    <source>
        <dbReference type="ARBA" id="ARBA00023015"/>
    </source>
</evidence>